<organism evidence="1 2">
    <name type="scientific">Prevotella pectinovora</name>
    <dbReference type="NCBI Taxonomy" id="1602169"/>
    <lineage>
        <taxon>Bacteria</taxon>
        <taxon>Pseudomonadati</taxon>
        <taxon>Bacteroidota</taxon>
        <taxon>Bacteroidia</taxon>
        <taxon>Bacteroidales</taxon>
        <taxon>Prevotellaceae</taxon>
        <taxon>Prevotella</taxon>
    </lineage>
</organism>
<dbReference type="AlphaFoldDB" id="A0A0D0I5J9"/>
<proteinExistence type="predicted"/>
<reference evidence="1 2" key="1">
    <citation type="submission" date="2015-01" db="EMBL/GenBank/DDBJ databases">
        <title>Comparative genomics of non-oral Prevotella species.</title>
        <authorList>
            <person name="Accetto T."/>
            <person name="Nograsek B."/>
            <person name="Avgustin G."/>
        </authorList>
    </citation>
    <scope>NUCLEOTIDE SEQUENCE [LARGE SCALE GENOMIC DNA]</scope>
    <source>
        <strain evidence="1 2">P5-119</strain>
    </source>
</reference>
<keyword evidence="2" id="KW-1185">Reference proteome</keyword>
<accession>A0A0D0I5J9</accession>
<protein>
    <submittedName>
        <fullName evidence="1">Uncharacterized protein</fullName>
    </submittedName>
</protein>
<dbReference type="EMBL" id="JXQK01000053">
    <property type="protein sequence ID" value="KIP62486.1"/>
    <property type="molecule type" value="Genomic_DNA"/>
</dbReference>
<dbReference type="Proteomes" id="UP000032046">
    <property type="component" value="Unassembled WGS sequence"/>
</dbReference>
<sequence>MVVFDCLDGLQMRGSIRWQELHVLAESRKQKYGCYNINLLGSRLAHFLPKWGKQRAQVGQARYPTWASTLPQLGRFCTL</sequence>
<evidence type="ECO:0000313" key="2">
    <source>
        <dbReference type="Proteomes" id="UP000032046"/>
    </source>
</evidence>
<evidence type="ECO:0000313" key="1">
    <source>
        <dbReference type="EMBL" id="KIP62486.1"/>
    </source>
</evidence>
<comment type="caution">
    <text evidence="1">The sequence shown here is derived from an EMBL/GenBank/DDBJ whole genome shotgun (WGS) entry which is preliminary data.</text>
</comment>
<name>A0A0D0I5J9_9BACT</name>
<gene>
    <name evidence="1" type="ORF">ST44_06640</name>
</gene>